<dbReference type="PANTHER" id="PTHR14987">
    <property type="entry name" value="PROTEIN LBH-RELATED"/>
    <property type="match status" value="1"/>
</dbReference>
<feature type="region of interest" description="Disordered" evidence="1">
    <location>
        <begin position="44"/>
        <end position="91"/>
    </location>
</feature>
<name>A0A8C6S5F7_9GOBI</name>
<keyword evidence="4" id="KW-1185">Reference proteome</keyword>
<evidence type="ECO:0000313" key="4">
    <source>
        <dbReference type="Proteomes" id="UP000694523"/>
    </source>
</evidence>
<dbReference type="Ensembl" id="ENSNMLT00000000656.1">
    <property type="protein sequence ID" value="ENSNMLP00000000550.1"/>
    <property type="gene ID" value="ENSNMLG00000000461.1"/>
</dbReference>
<evidence type="ECO:0000256" key="1">
    <source>
        <dbReference type="SAM" id="MobiDB-lite"/>
    </source>
</evidence>
<sequence length="91" mass="10431">YYCCSYYPHNALKLGLSPFPLSQCYLQMRPTDFQYRRERLPSIVVEPTEQSEAESGELRWPPRSLSTDGDDDDSQLSESTVEGDCEDMDQG</sequence>
<evidence type="ECO:0000313" key="3">
    <source>
        <dbReference type="Ensembl" id="ENSNMLP00000000550.1"/>
    </source>
</evidence>
<dbReference type="InterPro" id="IPR042945">
    <property type="entry name" value="LBH_dom_prot"/>
</dbReference>
<organism evidence="3 4">
    <name type="scientific">Neogobius melanostomus</name>
    <name type="common">round goby</name>
    <dbReference type="NCBI Taxonomy" id="47308"/>
    <lineage>
        <taxon>Eukaryota</taxon>
        <taxon>Metazoa</taxon>
        <taxon>Chordata</taxon>
        <taxon>Craniata</taxon>
        <taxon>Vertebrata</taxon>
        <taxon>Euteleostomi</taxon>
        <taxon>Actinopterygii</taxon>
        <taxon>Neopterygii</taxon>
        <taxon>Teleostei</taxon>
        <taxon>Neoteleostei</taxon>
        <taxon>Acanthomorphata</taxon>
        <taxon>Gobiaria</taxon>
        <taxon>Gobiiformes</taxon>
        <taxon>Gobioidei</taxon>
        <taxon>Gobiidae</taxon>
        <taxon>Benthophilinae</taxon>
        <taxon>Neogobiini</taxon>
        <taxon>Neogobius</taxon>
    </lineage>
</organism>
<feature type="domain" description="LBH" evidence="2">
    <location>
        <begin position="36"/>
        <end position="74"/>
    </location>
</feature>
<evidence type="ECO:0000259" key="2">
    <source>
        <dbReference type="Pfam" id="PF15317"/>
    </source>
</evidence>
<dbReference type="Pfam" id="PF15317">
    <property type="entry name" value="Lbh"/>
    <property type="match status" value="1"/>
</dbReference>
<dbReference type="Proteomes" id="UP000694523">
    <property type="component" value="Unplaced"/>
</dbReference>
<reference evidence="3" key="2">
    <citation type="submission" date="2025-09" db="UniProtKB">
        <authorList>
            <consortium name="Ensembl"/>
        </authorList>
    </citation>
    <scope>IDENTIFICATION</scope>
</reference>
<accession>A0A8C6S5F7</accession>
<feature type="compositionally biased region" description="Acidic residues" evidence="1">
    <location>
        <begin position="68"/>
        <end position="91"/>
    </location>
</feature>
<proteinExistence type="predicted"/>
<dbReference type="AlphaFoldDB" id="A0A8C6S5F7"/>
<protein>
    <recommendedName>
        <fullName evidence="2">LBH domain-containing protein</fullName>
    </recommendedName>
</protein>
<reference evidence="3" key="1">
    <citation type="submission" date="2025-08" db="UniProtKB">
        <authorList>
            <consortium name="Ensembl"/>
        </authorList>
    </citation>
    <scope>IDENTIFICATION</scope>
</reference>
<dbReference type="InterPro" id="IPR038990">
    <property type="entry name" value="LBH_dom"/>
</dbReference>